<dbReference type="InterPro" id="IPR033985">
    <property type="entry name" value="SusD-like_N"/>
</dbReference>
<protein>
    <submittedName>
        <fullName evidence="2">RagB/SusD family nutrient uptake outer membrane protein</fullName>
    </submittedName>
</protein>
<dbReference type="RefSeq" id="WP_260042759.1">
    <property type="nucleotide sequence ID" value="NZ_JACAGK010000016.1"/>
</dbReference>
<keyword evidence="3" id="KW-1185">Reference proteome</keyword>
<accession>A0ABT7NLF4</accession>
<dbReference type="EMBL" id="JACAGK010000016">
    <property type="protein sequence ID" value="MDM1048086.1"/>
    <property type="molecule type" value="Genomic_DNA"/>
</dbReference>
<gene>
    <name evidence="2" type="ORF">HX018_07535</name>
</gene>
<proteinExistence type="predicted"/>
<dbReference type="Pfam" id="PF14322">
    <property type="entry name" value="SusD-like_3"/>
    <property type="match status" value="1"/>
</dbReference>
<reference evidence="2" key="2">
    <citation type="journal article" date="2022" name="Sci. Total Environ.">
        <title>Prevalence, transmission, and molecular epidemiology of tet(X)-positive bacteria among humans, animals, and environmental niches in China: An epidemiological, and genomic-based study.</title>
        <authorList>
            <person name="Dong N."/>
            <person name="Zeng Y."/>
            <person name="Cai C."/>
            <person name="Sun C."/>
            <person name="Lu J."/>
            <person name="Liu C."/>
            <person name="Zhou H."/>
            <person name="Sun Q."/>
            <person name="Shu L."/>
            <person name="Wang H."/>
            <person name="Wang Y."/>
            <person name="Wang S."/>
            <person name="Wu C."/>
            <person name="Chan E.W."/>
            <person name="Chen G."/>
            <person name="Shen Z."/>
            <person name="Chen S."/>
            <person name="Zhang R."/>
        </authorList>
    </citation>
    <scope>NUCLEOTIDE SEQUENCE</scope>
    <source>
        <strain evidence="2">R1692</strain>
    </source>
</reference>
<comment type="caution">
    <text evidence="2">The sequence shown here is derived from an EMBL/GenBank/DDBJ whole genome shotgun (WGS) entry which is preliminary data.</text>
</comment>
<feature type="domain" description="SusD-like N-terminal" evidence="1">
    <location>
        <begin position="22"/>
        <end position="225"/>
    </location>
</feature>
<sequence>MKIYKYILLSFLGVGTLTSCEKYLDHAPDMRTKIDNVEKVAQLVGSAYPRYNYLAMAESYSDNVIDKGPAIGHIDDPYVSYYMWEDVEGSGNNTPTQYWNGVYEGIAAANQALEAIADNNFGAEANVYKGEALVARAYGHFMLSVFFAKAYNIAGDNSSPGIPYVDTPEKVALKSYDRETVKDTYDKIRKDLEEGLPLLQGGKWKVPKYHFTSAAANAFAARFYMFTGEWDKAIAAANNVFPGGDYAGKIRPITTTIQNYSLAQQLIELTKADKDYNLLLRETYSVYQRTNSSIYSRFGYGQRKYNEMFNTPVFTGTTMHSRGISYSSGQHYSVYMYNEYFYYTNVQAGIGYPYIMQPLLTADEALINRAEAYVQKGDFGKALADINQFLSTRVQNFAIGTHGLTVEKATTSYGIDDPKTALTEAILRIKQRAFMSEGVRWMDIVRHKLPVTHIVIAPDDTESEIVLEPNDLRRVFQIPSEAQLAGVELNPR</sequence>
<dbReference type="SUPFAM" id="SSF48452">
    <property type="entry name" value="TPR-like"/>
    <property type="match status" value="1"/>
</dbReference>
<dbReference type="Gene3D" id="1.25.40.390">
    <property type="match status" value="1"/>
</dbReference>
<reference evidence="2" key="1">
    <citation type="submission" date="2020-06" db="EMBL/GenBank/DDBJ databases">
        <authorList>
            <person name="Dong N."/>
        </authorList>
    </citation>
    <scope>NUCLEOTIDE SEQUENCE</scope>
    <source>
        <strain evidence="2">R1692</strain>
    </source>
</reference>
<evidence type="ECO:0000313" key="2">
    <source>
        <dbReference type="EMBL" id="MDM1048086.1"/>
    </source>
</evidence>
<dbReference type="Proteomes" id="UP001170954">
    <property type="component" value="Unassembled WGS sequence"/>
</dbReference>
<organism evidence="2 3">
    <name type="scientific">Sphingobacterium hotanense</name>
    <dbReference type="NCBI Taxonomy" id="649196"/>
    <lineage>
        <taxon>Bacteria</taxon>
        <taxon>Pseudomonadati</taxon>
        <taxon>Bacteroidota</taxon>
        <taxon>Sphingobacteriia</taxon>
        <taxon>Sphingobacteriales</taxon>
        <taxon>Sphingobacteriaceae</taxon>
        <taxon>Sphingobacterium</taxon>
    </lineage>
</organism>
<evidence type="ECO:0000313" key="3">
    <source>
        <dbReference type="Proteomes" id="UP001170954"/>
    </source>
</evidence>
<dbReference type="PROSITE" id="PS51257">
    <property type="entry name" value="PROKAR_LIPOPROTEIN"/>
    <property type="match status" value="1"/>
</dbReference>
<dbReference type="InterPro" id="IPR011990">
    <property type="entry name" value="TPR-like_helical_dom_sf"/>
</dbReference>
<evidence type="ECO:0000259" key="1">
    <source>
        <dbReference type="Pfam" id="PF14322"/>
    </source>
</evidence>
<name>A0ABT7NLF4_9SPHI</name>